<keyword evidence="2" id="KW-1185">Reference proteome</keyword>
<protein>
    <submittedName>
        <fullName evidence="1">Uncharacterized protein</fullName>
    </submittedName>
</protein>
<organism evidence="1 2">
    <name type="scientific">Ascidiaceihabitans donghaensis</name>
    <dbReference type="NCBI Taxonomy" id="1510460"/>
    <lineage>
        <taxon>Bacteria</taxon>
        <taxon>Pseudomonadati</taxon>
        <taxon>Pseudomonadota</taxon>
        <taxon>Alphaproteobacteria</taxon>
        <taxon>Rhodobacterales</taxon>
        <taxon>Paracoccaceae</taxon>
        <taxon>Ascidiaceihabitans</taxon>
    </lineage>
</organism>
<dbReference type="AlphaFoldDB" id="A0A2R8BDB5"/>
<dbReference type="Proteomes" id="UP000244880">
    <property type="component" value="Unassembled WGS sequence"/>
</dbReference>
<reference evidence="1 2" key="1">
    <citation type="submission" date="2018-03" db="EMBL/GenBank/DDBJ databases">
        <authorList>
            <person name="Keele B.F."/>
        </authorList>
    </citation>
    <scope>NUCLEOTIDE SEQUENCE [LARGE SCALE GENOMIC DNA]</scope>
    <source>
        <strain evidence="1 2">CECT 8599</strain>
    </source>
</reference>
<sequence length="187" mass="21204">MQKRLKRFRSKNQTEKIVWDAVKDLDSFCHADVAKITGMPGDGLRVVTSKMFRQGLFRIHHSVGNVVHYTSFSVAWLLQDSLEKRMSNHGAVWAAIRLTREFVVTDLLAGIVVSRPEITESFISDYCELLRNAGHLVFARKAMPESGRMPVYRLVKNTGPIPPEPKHTTVLVDHNLNKVVHVEGVFL</sequence>
<dbReference type="EMBL" id="OMOR01000001">
    <property type="protein sequence ID" value="SPH21011.1"/>
    <property type="molecule type" value="Genomic_DNA"/>
</dbReference>
<dbReference type="OrthoDB" id="8080957at2"/>
<dbReference type="RefSeq" id="WP_108828141.1">
    <property type="nucleotide sequence ID" value="NZ_OMOR01000001.1"/>
</dbReference>
<name>A0A2R8BDB5_9RHOB</name>
<accession>A0A2R8BDB5</accession>
<proteinExistence type="predicted"/>
<evidence type="ECO:0000313" key="1">
    <source>
        <dbReference type="EMBL" id="SPH21011.1"/>
    </source>
</evidence>
<gene>
    <name evidence="1" type="ORF">ASD8599_01752</name>
</gene>
<evidence type="ECO:0000313" key="2">
    <source>
        <dbReference type="Proteomes" id="UP000244880"/>
    </source>
</evidence>